<keyword evidence="5" id="KW-0548">Nucleotidyltransferase</keyword>
<keyword evidence="6" id="KW-1185">Reference proteome</keyword>
<evidence type="ECO:0000256" key="1">
    <source>
        <dbReference type="ARBA" id="ARBA00012528"/>
    </source>
</evidence>
<feature type="transmembrane region" description="Helical" evidence="3">
    <location>
        <begin position="116"/>
        <end position="137"/>
    </location>
</feature>
<dbReference type="Pfam" id="PF00990">
    <property type="entry name" value="GGDEF"/>
    <property type="match status" value="1"/>
</dbReference>
<gene>
    <name evidence="5" type="ORF">ACFOMD_13265</name>
</gene>
<dbReference type="PANTHER" id="PTHR45138">
    <property type="entry name" value="REGULATORY COMPONENTS OF SENSORY TRANSDUCTION SYSTEM"/>
    <property type="match status" value="1"/>
</dbReference>
<evidence type="ECO:0000313" key="5">
    <source>
        <dbReference type="EMBL" id="MFC3713546.1"/>
    </source>
</evidence>
<dbReference type="InterPro" id="IPR043128">
    <property type="entry name" value="Rev_trsase/Diguanyl_cyclase"/>
</dbReference>
<feature type="transmembrane region" description="Helical" evidence="3">
    <location>
        <begin position="6"/>
        <end position="28"/>
    </location>
</feature>
<dbReference type="SUPFAM" id="SSF55073">
    <property type="entry name" value="Nucleotide cyclase"/>
    <property type="match status" value="1"/>
</dbReference>
<feature type="transmembrane region" description="Helical" evidence="3">
    <location>
        <begin position="35"/>
        <end position="55"/>
    </location>
</feature>
<organism evidence="5 6">
    <name type="scientific">Sphingoaurantiacus capsulatus</name>
    <dbReference type="NCBI Taxonomy" id="1771310"/>
    <lineage>
        <taxon>Bacteria</taxon>
        <taxon>Pseudomonadati</taxon>
        <taxon>Pseudomonadota</taxon>
        <taxon>Alphaproteobacteria</taxon>
        <taxon>Sphingomonadales</taxon>
        <taxon>Sphingosinicellaceae</taxon>
        <taxon>Sphingoaurantiacus</taxon>
    </lineage>
</organism>
<comment type="caution">
    <text evidence="5">The sequence shown here is derived from an EMBL/GenBank/DDBJ whole genome shotgun (WGS) entry which is preliminary data.</text>
</comment>
<sequence>MVLDPATLVVVACIMSLVLGALLLFSWLQDRRIEALRWWSAACLVAAAASVLFLAGGHEMRSIWREIGNGAFMLAYGLSYLAARRFNEQSAPWTALIAGMVIWLSAVWVFDVTFVQRVVLMSLLIGGYAIVTARELWNGPDRLVSQRAAAVVTALNGIYFLGRIFAGPGLLPSFSWMQGFSDAWVSMVGLVILLYAMIFGFLVMSMAKEKTDLFHRRAALIDPLTGVANRRAFMVRAESMLAEARQAGEPAAVIMFDLDHFKVVNDTHGHLAGDDVLTEFAAIAVDRLPRRSMLCRMGGEEFAAIVPGTDHVSALDIAERIRLDLCSGARKIPATVSAGVAMSSTSRESLADLLSMADEALYNAKKTGRNRVVAAMGSPGRAPASKPVQPQLDAALA</sequence>
<evidence type="ECO:0000313" key="6">
    <source>
        <dbReference type="Proteomes" id="UP001595615"/>
    </source>
</evidence>
<dbReference type="InterPro" id="IPR029787">
    <property type="entry name" value="Nucleotide_cyclase"/>
</dbReference>
<dbReference type="CDD" id="cd01949">
    <property type="entry name" value="GGDEF"/>
    <property type="match status" value="1"/>
</dbReference>
<dbReference type="GO" id="GO:0052621">
    <property type="term" value="F:diguanylate cyclase activity"/>
    <property type="evidence" value="ECO:0007669"/>
    <property type="project" value="UniProtKB-EC"/>
</dbReference>
<keyword evidence="3" id="KW-0812">Transmembrane</keyword>
<name>A0ABV7XCK1_9SPHN</name>
<protein>
    <recommendedName>
        <fullName evidence="1">diguanylate cyclase</fullName>
        <ecNumber evidence="1">2.7.7.65</ecNumber>
    </recommendedName>
</protein>
<evidence type="ECO:0000259" key="4">
    <source>
        <dbReference type="PROSITE" id="PS50887"/>
    </source>
</evidence>
<proteinExistence type="predicted"/>
<feature type="transmembrane region" description="Helical" evidence="3">
    <location>
        <begin position="183"/>
        <end position="207"/>
    </location>
</feature>
<accession>A0ABV7XCK1</accession>
<dbReference type="PROSITE" id="PS50887">
    <property type="entry name" value="GGDEF"/>
    <property type="match status" value="1"/>
</dbReference>
<feature type="region of interest" description="Disordered" evidence="2">
    <location>
        <begin position="377"/>
        <end position="397"/>
    </location>
</feature>
<evidence type="ECO:0000256" key="2">
    <source>
        <dbReference type="SAM" id="MobiDB-lite"/>
    </source>
</evidence>
<feature type="transmembrane region" description="Helical" evidence="3">
    <location>
        <begin position="90"/>
        <end position="110"/>
    </location>
</feature>
<reference evidence="6" key="1">
    <citation type="journal article" date="2019" name="Int. J. Syst. Evol. Microbiol.">
        <title>The Global Catalogue of Microorganisms (GCM) 10K type strain sequencing project: providing services to taxonomists for standard genome sequencing and annotation.</title>
        <authorList>
            <consortium name="The Broad Institute Genomics Platform"/>
            <consortium name="The Broad Institute Genome Sequencing Center for Infectious Disease"/>
            <person name="Wu L."/>
            <person name="Ma J."/>
        </authorList>
    </citation>
    <scope>NUCLEOTIDE SEQUENCE [LARGE SCALE GENOMIC DNA]</scope>
    <source>
        <strain evidence="6">KCTC 42644</strain>
    </source>
</reference>
<feature type="transmembrane region" description="Helical" evidence="3">
    <location>
        <begin position="67"/>
        <end position="83"/>
    </location>
</feature>
<dbReference type="EC" id="2.7.7.65" evidence="1"/>
<evidence type="ECO:0000256" key="3">
    <source>
        <dbReference type="SAM" id="Phobius"/>
    </source>
</evidence>
<feature type="domain" description="GGDEF" evidence="4">
    <location>
        <begin position="249"/>
        <end position="377"/>
    </location>
</feature>
<keyword evidence="3" id="KW-0472">Membrane</keyword>
<dbReference type="PANTHER" id="PTHR45138:SF24">
    <property type="entry name" value="DIGUANYLATE CYCLASE DGCC-RELATED"/>
    <property type="match status" value="1"/>
</dbReference>
<dbReference type="InterPro" id="IPR000160">
    <property type="entry name" value="GGDEF_dom"/>
</dbReference>
<dbReference type="InterPro" id="IPR050469">
    <property type="entry name" value="Diguanylate_Cyclase"/>
</dbReference>
<dbReference type="NCBIfam" id="TIGR00254">
    <property type="entry name" value="GGDEF"/>
    <property type="match status" value="1"/>
</dbReference>
<keyword evidence="3" id="KW-1133">Transmembrane helix</keyword>
<keyword evidence="5" id="KW-0808">Transferase</keyword>
<dbReference type="Proteomes" id="UP001595615">
    <property type="component" value="Unassembled WGS sequence"/>
</dbReference>
<dbReference type="RefSeq" id="WP_380862145.1">
    <property type="nucleotide sequence ID" value="NZ_JBHRXV010000011.1"/>
</dbReference>
<dbReference type="Gene3D" id="3.30.70.270">
    <property type="match status" value="1"/>
</dbReference>
<dbReference type="SMART" id="SM00267">
    <property type="entry name" value="GGDEF"/>
    <property type="match status" value="1"/>
</dbReference>
<dbReference type="EMBL" id="JBHRXV010000011">
    <property type="protein sequence ID" value="MFC3713546.1"/>
    <property type="molecule type" value="Genomic_DNA"/>
</dbReference>
<feature type="transmembrane region" description="Helical" evidence="3">
    <location>
        <begin position="149"/>
        <end position="171"/>
    </location>
</feature>